<organism evidence="2 3">
    <name type="scientific">Hydrocarboniphaga daqingensis</name>
    <dbReference type="NCBI Taxonomy" id="490188"/>
    <lineage>
        <taxon>Bacteria</taxon>
        <taxon>Pseudomonadati</taxon>
        <taxon>Pseudomonadota</taxon>
        <taxon>Gammaproteobacteria</taxon>
        <taxon>Nevskiales</taxon>
        <taxon>Nevskiaceae</taxon>
        <taxon>Hydrocarboniphaga</taxon>
    </lineage>
</organism>
<sequence length="96" mass="10322">MIASAALPLFACAWSLLALAGRALIDPKRLRASGAARSDRRLTLRPIVKRLLWTLVLAPGLLLIALDAWPALLIWLGATTAIGWGLAHTLAPPPRR</sequence>
<reference evidence="2 3" key="1">
    <citation type="submission" date="2016-11" db="EMBL/GenBank/DDBJ databases">
        <authorList>
            <person name="Jaros S."/>
            <person name="Januszkiewicz K."/>
            <person name="Wedrychowicz H."/>
        </authorList>
    </citation>
    <scope>NUCLEOTIDE SEQUENCE [LARGE SCALE GENOMIC DNA]</scope>
    <source>
        <strain evidence="2 3">CGMCC 1.7049</strain>
    </source>
</reference>
<accession>A0A1M5PSW3</accession>
<feature type="transmembrane region" description="Helical" evidence="1">
    <location>
        <begin position="6"/>
        <end position="25"/>
    </location>
</feature>
<dbReference type="STRING" id="490188.SAMN04488068_2283"/>
<dbReference type="OrthoDB" id="7068953at2"/>
<feature type="transmembrane region" description="Helical" evidence="1">
    <location>
        <begin position="46"/>
        <end position="66"/>
    </location>
</feature>
<evidence type="ECO:0000256" key="1">
    <source>
        <dbReference type="SAM" id="Phobius"/>
    </source>
</evidence>
<evidence type="ECO:0008006" key="4">
    <source>
        <dbReference type="Google" id="ProtNLM"/>
    </source>
</evidence>
<proteinExistence type="predicted"/>
<dbReference type="AlphaFoldDB" id="A0A1M5PSW3"/>
<name>A0A1M5PSW3_9GAMM</name>
<keyword evidence="1" id="KW-0812">Transmembrane</keyword>
<dbReference type="EMBL" id="FQWZ01000005">
    <property type="protein sequence ID" value="SHH04666.1"/>
    <property type="molecule type" value="Genomic_DNA"/>
</dbReference>
<feature type="transmembrane region" description="Helical" evidence="1">
    <location>
        <begin position="72"/>
        <end position="91"/>
    </location>
</feature>
<gene>
    <name evidence="2" type="ORF">SAMN04488068_2283</name>
</gene>
<dbReference type="RefSeq" id="WP_072897670.1">
    <property type="nucleotide sequence ID" value="NZ_FQWZ01000005.1"/>
</dbReference>
<keyword evidence="3" id="KW-1185">Reference proteome</keyword>
<keyword evidence="1" id="KW-0472">Membrane</keyword>
<evidence type="ECO:0000313" key="2">
    <source>
        <dbReference type="EMBL" id="SHH04666.1"/>
    </source>
</evidence>
<protein>
    <recommendedName>
        <fullName evidence="4">DUF3325 domain-containing protein</fullName>
    </recommendedName>
</protein>
<keyword evidence="1" id="KW-1133">Transmembrane helix</keyword>
<evidence type="ECO:0000313" key="3">
    <source>
        <dbReference type="Proteomes" id="UP000199758"/>
    </source>
</evidence>
<dbReference type="Proteomes" id="UP000199758">
    <property type="component" value="Unassembled WGS sequence"/>
</dbReference>